<dbReference type="PROSITE" id="PS51462">
    <property type="entry name" value="NUDIX"/>
    <property type="match status" value="1"/>
</dbReference>
<dbReference type="InterPro" id="IPR020084">
    <property type="entry name" value="NUDIX_hydrolase_CS"/>
</dbReference>
<dbReference type="EMBL" id="JAVDVY010000003">
    <property type="protein sequence ID" value="MDR7136021.1"/>
    <property type="molecule type" value="Genomic_DNA"/>
</dbReference>
<name>A0ABU1WET7_9GAMM</name>
<dbReference type="PANTHER" id="PTHR21340:SF7">
    <property type="entry name" value="NUDIX HYDROLASE DOMAIN-CONTAINING PROTEIN"/>
    <property type="match status" value="1"/>
</dbReference>
<dbReference type="InterPro" id="IPR000086">
    <property type="entry name" value="NUDIX_hydrolase_dom"/>
</dbReference>
<evidence type="ECO:0000256" key="1">
    <source>
        <dbReference type="ARBA" id="ARBA00001946"/>
    </source>
</evidence>
<evidence type="ECO:0000259" key="3">
    <source>
        <dbReference type="PROSITE" id="PS51462"/>
    </source>
</evidence>
<keyword evidence="5" id="KW-1185">Reference proteome</keyword>
<dbReference type="SUPFAM" id="SSF55811">
    <property type="entry name" value="Nudix"/>
    <property type="match status" value="1"/>
</dbReference>
<organism evidence="4 5">
    <name type="scientific">Lysobacter niastensis</name>
    <dbReference type="NCBI Taxonomy" id="380629"/>
    <lineage>
        <taxon>Bacteria</taxon>
        <taxon>Pseudomonadati</taxon>
        <taxon>Pseudomonadota</taxon>
        <taxon>Gammaproteobacteria</taxon>
        <taxon>Lysobacterales</taxon>
        <taxon>Lysobacteraceae</taxon>
        <taxon>Lysobacter</taxon>
    </lineage>
</organism>
<keyword evidence="2" id="KW-0378">Hydrolase</keyword>
<sequence length="158" mass="17582">MAATSAGIVLYRHRDRAVQVLLAHPGGPFWRGRDEGAWTIPKGLVEPGEHPQATARREFEEEMGTMPAGELRPLARIRQRGGKWVEAFALESDFEVSALRSNSFTLEWPPHSGRPAEFPEVDRAEWFALDEARRKILASQEPLIDALVELLDQAAGSA</sequence>
<dbReference type="CDD" id="cd04662">
    <property type="entry name" value="NUDIX_Hydrolase"/>
    <property type="match status" value="1"/>
</dbReference>
<accession>A0ABU1WET7</accession>
<dbReference type="PANTHER" id="PTHR21340">
    <property type="entry name" value="DIADENOSINE 5,5-P1,P4-TETRAPHOSPHATE PYROPHOSPHOHYDROLASE MUTT"/>
    <property type="match status" value="1"/>
</dbReference>
<evidence type="ECO:0000313" key="5">
    <source>
        <dbReference type="Proteomes" id="UP001251524"/>
    </source>
</evidence>
<gene>
    <name evidence="4" type="ORF">J2X06_003239</name>
</gene>
<protein>
    <submittedName>
        <fullName evidence="4">NUDIX family NTP pyrophosphohydrolase</fullName>
    </submittedName>
</protein>
<dbReference type="InterPro" id="IPR015797">
    <property type="entry name" value="NUDIX_hydrolase-like_dom_sf"/>
</dbReference>
<proteinExistence type="predicted"/>
<dbReference type="Pfam" id="PF00293">
    <property type="entry name" value="NUDIX"/>
    <property type="match status" value="1"/>
</dbReference>
<dbReference type="PROSITE" id="PS00893">
    <property type="entry name" value="NUDIX_BOX"/>
    <property type="match status" value="1"/>
</dbReference>
<comment type="cofactor">
    <cofactor evidence="1">
        <name>Mg(2+)</name>
        <dbReference type="ChEBI" id="CHEBI:18420"/>
    </cofactor>
</comment>
<dbReference type="InterPro" id="IPR051325">
    <property type="entry name" value="Nudix_hydrolase_domain"/>
</dbReference>
<dbReference type="Gene3D" id="3.90.79.10">
    <property type="entry name" value="Nucleoside Triphosphate Pyrophosphohydrolase"/>
    <property type="match status" value="1"/>
</dbReference>
<dbReference type="RefSeq" id="WP_310064158.1">
    <property type="nucleotide sequence ID" value="NZ_JAVDVY010000003.1"/>
</dbReference>
<evidence type="ECO:0000313" key="4">
    <source>
        <dbReference type="EMBL" id="MDR7136021.1"/>
    </source>
</evidence>
<reference evidence="4 5" key="1">
    <citation type="submission" date="2023-07" db="EMBL/GenBank/DDBJ databases">
        <title>Sorghum-associated microbial communities from plants grown in Nebraska, USA.</title>
        <authorList>
            <person name="Schachtman D."/>
        </authorList>
    </citation>
    <scope>NUCLEOTIDE SEQUENCE [LARGE SCALE GENOMIC DNA]</scope>
    <source>
        <strain evidence="4 5">BE198</strain>
    </source>
</reference>
<comment type="caution">
    <text evidence="4">The sequence shown here is derived from an EMBL/GenBank/DDBJ whole genome shotgun (WGS) entry which is preliminary data.</text>
</comment>
<feature type="domain" description="Nudix hydrolase" evidence="3">
    <location>
        <begin position="13"/>
        <end position="151"/>
    </location>
</feature>
<dbReference type="Proteomes" id="UP001251524">
    <property type="component" value="Unassembled WGS sequence"/>
</dbReference>
<evidence type="ECO:0000256" key="2">
    <source>
        <dbReference type="ARBA" id="ARBA00022801"/>
    </source>
</evidence>